<keyword evidence="2" id="KW-0812">Transmembrane</keyword>
<proteinExistence type="predicted"/>
<sequence length="407" mass="43856">MSSGGPPRKRNFKIELFKHRVELDPKYTERTWKVLEHAIHEIYNHNASGLSFEELYRHGLMIANFRLKERWQRILFIHASIKDFQKSSSVPPMAPSSPTPPAPPDPPLAPPLPPPSETAWARALRKLLPAGAPLPDEEQLDYSSVDLADSAGERPLFRSSADGPPLLPLARHRRRISRLLRPSPPRRRHPPPPPPPERAPSPPSSSDANTSPASSPPRCSSSSPPPPPLLPPPAAASNPGGKRRGACARCGKGGIGMGILREREECLACGARYCAGCVLRAMGSMPEGRKCVGCIGRPVPETRRRARLGKGLGLSSSPRLSTSPLNGGAASELDGVSAVRAAAEGTEKRQLQAGAIYASFFYMGASVVLMCAFLSGLAIQVRIELFAVGAVLWIAAAHLSWSDARER</sequence>
<dbReference type="PANTHER" id="PTHR36486">
    <property type="entry name" value="OS01G0977800 PROTEIN"/>
    <property type="match status" value="1"/>
</dbReference>
<accession>A0A6G1DE36</accession>
<dbReference type="AlphaFoldDB" id="A0A6G1DE36"/>
<feature type="transmembrane region" description="Helical" evidence="2">
    <location>
        <begin position="385"/>
        <end position="401"/>
    </location>
</feature>
<dbReference type="InterPro" id="IPR053057">
    <property type="entry name" value="XLG_GTP-binding"/>
</dbReference>
<dbReference type="SUPFAM" id="SSF74788">
    <property type="entry name" value="Cullin repeat-like"/>
    <property type="match status" value="1"/>
</dbReference>
<dbReference type="OrthoDB" id="27073at2759"/>
<feature type="region of interest" description="Disordered" evidence="1">
    <location>
        <begin position="86"/>
        <end position="117"/>
    </location>
</feature>
<name>A0A6G1DE36_9ORYZ</name>
<evidence type="ECO:0000256" key="1">
    <source>
        <dbReference type="SAM" id="MobiDB-lite"/>
    </source>
</evidence>
<evidence type="ECO:0000256" key="2">
    <source>
        <dbReference type="SAM" id="Phobius"/>
    </source>
</evidence>
<keyword evidence="4" id="KW-1185">Reference proteome</keyword>
<organism evidence="3 4">
    <name type="scientific">Oryza meyeriana var. granulata</name>
    <dbReference type="NCBI Taxonomy" id="110450"/>
    <lineage>
        <taxon>Eukaryota</taxon>
        <taxon>Viridiplantae</taxon>
        <taxon>Streptophyta</taxon>
        <taxon>Embryophyta</taxon>
        <taxon>Tracheophyta</taxon>
        <taxon>Spermatophyta</taxon>
        <taxon>Magnoliopsida</taxon>
        <taxon>Liliopsida</taxon>
        <taxon>Poales</taxon>
        <taxon>Poaceae</taxon>
        <taxon>BOP clade</taxon>
        <taxon>Oryzoideae</taxon>
        <taxon>Oryzeae</taxon>
        <taxon>Oryzinae</taxon>
        <taxon>Oryza</taxon>
        <taxon>Oryza meyeriana</taxon>
    </lineage>
</organism>
<feature type="compositionally biased region" description="Pro residues" evidence="1">
    <location>
        <begin position="92"/>
        <end position="116"/>
    </location>
</feature>
<keyword evidence="2" id="KW-0472">Membrane</keyword>
<gene>
    <name evidence="3" type="ORF">E2562_004653</name>
</gene>
<protein>
    <submittedName>
        <fullName evidence="3">Uncharacterized protein</fullName>
    </submittedName>
</protein>
<evidence type="ECO:0000313" key="3">
    <source>
        <dbReference type="EMBL" id="KAF0910659.1"/>
    </source>
</evidence>
<dbReference type="PANTHER" id="PTHR36486:SF4">
    <property type="entry name" value="PH DOMAIN-CONTAINING PROTEIN"/>
    <property type="match status" value="1"/>
</dbReference>
<feature type="compositionally biased region" description="Low complexity" evidence="1">
    <location>
        <begin position="204"/>
        <end position="222"/>
    </location>
</feature>
<dbReference type="Proteomes" id="UP000479710">
    <property type="component" value="Unassembled WGS sequence"/>
</dbReference>
<comment type="caution">
    <text evidence="3">The sequence shown here is derived from an EMBL/GenBank/DDBJ whole genome shotgun (WGS) entry which is preliminary data.</text>
</comment>
<feature type="region of interest" description="Disordered" evidence="1">
    <location>
        <begin position="154"/>
        <end position="245"/>
    </location>
</feature>
<dbReference type="EMBL" id="SPHZ02000006">
    <property type="protein sequence ID" value="KAF0910659.1"/>
    <property type="molecule type" value="Genomic_DNA"/>
</dbReference>
<feature type="compositionally biased region" description="Basic residues" evidence="1">
    <location>
        <begin position="170"/>
        <end position="190"/>
    </location>
</feature>
<evidence type="ECO:0000313" key="4">
    <source>
        <dbReference type="Proteomes" id="UP000479710"/>
    </source>
</evidence>
<dbReference type="Gene3D" id="1.20.1310.10">
    <property type="entry name" value="Cullin Repeats"/>
    <property type="match status" value="1"/>
</dbReference>
<dbReference type="InterPro" id="IPR016159">
    <property type="entry name" value="Cullin_repeat-like_dom_sf"/>
</dbReference>
<feature type="compositionally biased region" description="Pro residues" evidence="1">
    <location>
        <begin position="223"/>
        <end position="234"/>
    </location>
</feature>
<reference evidence="3 4" key="1">
    <citation type="submission" date="2019-11" db="EMBL/GenBank/DDBJ databases">
        <title>Whole genome sequence of Oryza granulata.</title>
        <authorList>
            <person name="Li W."/>
        </authorList>
    </citation>
    <scope>NUCLEOTIDE SEQUENCE [LARGE SCALE GENOMIC DNA]</scope>
    <source>
        <strain evidence="4">cv. Menghai</strain>
        <tissue evidence="3">Leaf</tissue>
    </source>
</reference>
<keyword evidence="2" id="KW-1133">Transmembrane helix</keyword>
<feature type="compositionally biased region" description="Pro residues" evidence="1">
    <location>
        <begin position="191"/>
        <end position="203"/>
    </location>
</feature>
<feature type="transmembrane region" description="Helical" evidence="2">
    <location>
        <begin position="355"/>
        <end position="379"/>
    </location>
</feature>